<evidence type="ECO:0000256" key="5">
    <source>
        <dbReference type="ARBA" id="ARBA00022723"/>
    </source>
</evidence>
<dbReference type="GO" id="GO:0045148">
    <property type="term" value="F:tripeptide aminopeptidase activity"/>
    <property type="evidence" value="ECO:0007669"/>
    <property type="project" value="UniProtKB-UniRule"/>
</dbReference>
<dbReference type="NCBIfam" id="NF009920">
    <property type="entry name" value="PRK13381.1"/>
    <property type="match status" value="1"/>
</dbReference>
<feature type="binding site" evidence="11">
    <location>
        <position position="78"/>
    </location>
    <ligand>
        <name>Zn(2+)</name>
        <dbReference type="ChEBI" id="CHEBI:29105"/>
        <label>1</label>
    </ligand>
</feature>
<evidence type="ECO:0000256" key="2">
    <source>
        <dbReference type="ARBA" id="ARBA00009692"/>
    </source>
</evidence>
<evidence type="ECO:0000256" key="4">
    <source>
        <dbReference type="ARBA" id="ARBA00022670"/>
    </source>
</evidence>
<evidence type="ECO:0000256" key="11">
    <source>
        <dbReference type="PIRSR" id="PIRSR037215-2"/>
    </source>
</evidence>
<evidence type="ECO:0000256" key="8">
    <source>
        <dbReference type="ARBA" id="ARBA00023049"/>
    </source>
</evidence>
<feature type="binding site" evidence="11">
    <location>
        <position position="139"/>
    </location>
    <ligand>
        <name>Zn(2+)</name>
        <dbReference type="ChEBI" id="CHEBI:29105"/>
        <label>2</label>
    </ligand>
</feature>
<evidence type="ECO:0000256" key="7">
    <source>
        <dbReference type="ARBA" id="ARBA00022833"/>
    </source>
</evidence>
<keyword evidence="6 13" id="KW-0378">Hydrolase</keyword>
<feature type="binding site" evidence="11">
    <location>
        <position position="378"/>
    </location>
    <ligand>
        <name>Zn(2+)</name>
        <dbReference type="ChEBI" id="CHEBI:29105"/>
        <label>2</label>
    </ligand>
</feature>
<dbReference type="PROSITE" id="PS00758">
    <property type="entry name" value="ARGE_DAPE_CPG2_1"/>
    <property type="match status" value="1"/>
</dbReference>
<dbReference type="Gene3D" id="3.40.630.10">
    <property type="entry name" value="Zn peptidases"/>
    <property type="match status" value="1"/>
</dbReference>
<keyword evidence="3 13" id="KW-0031">Aminopeptidase</keyword>
<dbReference type="PIRSF" id="PIRSF037215">
    <property type="entry name" value="Peptidase_M20B"/>
    <property type="match status" value="1"/>
</dbReference>
<accession>D2MPG8</accession>
<dbReference type="InterPro" id="IPR036264">
    <property type="entry name" value="Bact_exopeptidase_dim_dom"/>
</dbReference>
<keyword evidence="7 11" id="KW-0862">Zinc</keyword>
<dbReference type="Proteomes" id="UP000005017">
    <property type="component" value="Unassembled WGS sequence"/>
</dbReference>
<dbReference type="InterPro" id="IPR010161">
    <property type="entry name" value="Peptidase_M20B"/>
</dbReference>
<keyword evidence="8" id="KW-0482">Metalloprotease</keyword>
<dbReference type="InterPro" id="IPR002933">
    <property type="entry name" value="Peptidase_M20"/>
</dbReference>
<dbReference type="eggNOG" id="COG2195">
    <property type="taxonomic scope" value="Bacteria"/>
</dbReference>
<keyword evidence="5 11" id="KW-0479">Metal-binding</keyword>
<dbReference type="InterPro" id="IPR001261">
    <property type="entry name" value="ArgE/DapE_CS"/>
</dbReference>
<dbReference type="AlphaFoldDB" id="D2MPG8"/>
<dbReference type="GO" id="GO:0006518">
    <property type="term" value="P:peptide metabolic process"/>
    <property type="evidence" value="ECO:0007669"/>
    <property type="project" value="InterPro"/>
</dbReference>
<evidence type="ECO:0000259" key="12">
    <source>
        <dbReference type="Pfam" id="PF07687"/>
    </source>
</evidence>
<dbReference type="SUPFAM" id="SSF53187">
    <property type="entry name" value="Zn-dependent exopeptidases"/>
    <property type="match status" value="1"/>
</dbReference>
<dbReference type="GO" id="GO:0008237">
    <property type="term" value="F:metallopeptidase activity"/>
    <property type="evidence" value="ECO:0007669"/>
    <property type="project" value="UniProtKB-KW"/>
</dbReference>
<proteinExistence type="inferred from homology"/>
<dbReference type="RefSeq" id="WP_006627281.1">
    <property type="nucleotide sequence ID" value="NZ_ADFR01000009.1"/>
</dbReference>
<protein>
    <recommendedName>
        <fullName evidence="9">Peptidase T</fullName>
        <ecNumber evidence="9">3.4.11.4</ecNumber>
    </recommendedName>
</protein>
<evidence type="ECO:0000313" key="13">
    <source>
        <dbReference type="EMBL" id="EFC05580.1"/>
    </source>
</evidence>
<dbReference type="EC" id="3.4.11.4" evidence="9"/>
<keyword evidence="4" id="KW-0645">Protease</keyword>
<dbReference type="Pfam" id="PF01546">
    <property type="entry name" value="Peptidase_M20"/>
    <property type="match status" value="1"/>
</dbReference>
<feature type="binding site" evidence="11">
    <location>
        <position position="174"/>
    </location>
    <ligand>
        <name>Zn(2+)</name>
        <dbReference type="ChEBI" id="CHEBI:29105"/>
        <label>2</label>
    </ligand>
</feature>
<evidence type="ECO:0000313" key="14">
    <source>
        <dbReference type="Proteomes" id="UP000005017"/>
    </source>
</evidence>
<feature type="domain" description="Peptidase M20 dimerisation" evidence="12">
    <location>
        <begin position="206"/>
        <end position="304"/>
    </location>
</feature>
<evidence type="ECO:0000256" key="1">
    <source>
        <dbReference type="ARBA" id="ARBA00000870"/>
    </source>
</evidence>
<reference evidence="14" key="1">
    <citation type="submission" date="2009-12" db="EMBL/GenBank/DDBJ databases">
        <title>Sequence of Clostridiales genomosp. BVAB3 str. UPII9-5.</title>
        <authorList>
            <person name="Madupu R."/>
            <person name="Durkin A.S."/>
            <person name="Torralba M."/>
            <person name="Methe B."/>
            <person name="Sutton G.G."/>
            <person name="Strausberg R.L."/>
            <person name="Nelson K.E."/>
        </authorList>
    </citation>
    <scope>NUCLEOTIDE SEQUENCE [LARGE SCALE GENOMIC DNA]</scope>
    <source>
        <strain evidence="14">W1219</strain>
    </source>
</reference>
<evidence type="ECO:0000256" key="3">
    <source>
        <dbReference type="ARBA" id="ARBA00022438"/>
    </source>
</evidence>
<organism evidence="13 14">
    <name type="scientific">Bulleidia extructa W1219</name>
    <dbReference type="NCBI Taxonomy" id="679192"/>
    <lineage>
        <taxon>Bacteria</taxon>
        <taxon>Bacillati</taxon>
        <taxon>Bacillota</taxon>
        <taxon>Erysipelotrichia</taxon>
        <taxon>Erysipelotrichales</taxon>
        <taxon>Erysipelotrichaceae</taxon>
        <taxon>Bulleidia</taxon>
    </lineage>
</organism>
<dbReference type="Pfam" id="PF07687">
    <property type="entry name" value="M20_dimer"/>
    <property type="match status" value="1"/>
</dbReference>
<feature type="binding site" evidence="11">
    <location>
        <position position="196"/>
    </location>
    <ligand>
        <name>Zn(2+)</name>
        <dbReference type="ChEBI" id="CHEBI:29105"/>
        <label>1</label>
    </ligand>
</feature>
<dbReference type="PANTHER" id="PTHR42994">
    <property type="entry name" value="PEPTIDASE T"/>
    <property type="match status" value="1"/>
</dbReference>
<dbReference type="NCBIfam" id="TIGR01882">
    <property type="entry name" value="peptidase-T"/>
    <property type="match status" value="1"/>
</dbReference>
<sequence>MTALERFIRYITIPSTSNPKREDITPSSDHQWNMARQLEKDLKEIGLSHVRVEEHCYVYAELEANADVNGPSVGFIAHMDTAPDFNGQNIHPRVIENYDGGVIVLNEQRHMSPEEYPALKRKVGKTLVVTDGTSLLGADDKAGVTAIMEAMKYLVEHPEIKHGKICIGFTPDEEIGNGPKYFDVENFGADFAYTIDGGDIEELEDENFNAASAVIKISGNSIHPGSAKNRMINAAKQACVFQTMIPDALSPEHTEAREGFIHLLEVNGNTTEATLEYILRDHDFNRLQEQKELLKSASQLLNKQVGQEICTVEFTDSYRNMKLVLEKYPQVVQIAQKAMEKVGIQAVRTPIRGGTDGAQLSYMGLPCPNLGAGGANFHGPYEYLVLDEMLEAIQVIVQIVKDVAEL</sequence>
<comment type="similarity">
    <text evidence="2">Belongs to the peptidase M20B family.</text>
</comment>
<evidence type="ECO:0000256" key="10">
    <source>
        <dbReference type="PIRSR" id="PIRSR037215-1"/>
    </source>
</evidence>
<keyword evidence="14" id="KW-1185">Reference proteome</keyword>
<dbReference type="PROSITE" id="PS00759">
    <property type="entry name" value="ARGE_DAPE_CPG2_2"/>
    <property type="match status" value="1"/>
</dbReference>
<gene>
    <name evidence="13" type="primary">pepT</name>
    <name evidence="13" type="ORF">HMPREF9013_1283</name>
</gene>
<dbReference type="OrthoDB" id="9804934at2"/>
<feature type="active site" description="Proton acceptor" evidence="10">
    <location>
        <position position="173"/>
    </location>
</feature>
<dbReference type="CDD" id="cd03892">
    <property type="entry name" value="M20_peptT"/>
    <property type="match status" value="1"/>
</dbReference>
<comment type="caution">
    <text evidence="13">The sequence shown here is derived from an EMBL/GenBank/DDBJ whole genome shotgun (WGS) entry which is preliminary data.</text>
</comment>
<comment type="catalytic activity">
    <reaction evidence="1">
        <text>Release of the N-terminal residue from a tripeptide.</text>
        <dbReference type="EC" id="3.4.11.4"/>
    </reaction>
</comment>
<dbReference type="GO" id="GO:0008270">
    <property type="term" value="F:zinc ion binding"/>
    <property type="evidence" value="ECO:0007669"/>
    <property type="project" value="InterPro"/>
</dbReference>
<dbReference type="Gene3D" id="3.30.70.360">
    <property type="match status" value="1"/>
</dbReference>
<dbReference type="GO" id="GO:0006508">
    <property type="term" value="P:proteolysis"/>
    <property type="evidence" value="ECO:0007669"/>
    <property type="project" value="UniProtKB-UniRule"/>
</dbReference>
<feature type="active site" evidence="10">
    <location>
        <position position="80"/>
    </location>
</feature>
<feature type="binding site" evidence="11">
    <location>
        <position position="139"/>
    </location>
    <ligand>
        <name>Zn(2+)</name>
        <dbReference type="ChEBI" id="CHEBI:29105"/>
        <label>1</label>
    </ligand>
</feature>
<name>D2MPG8_9FIRM</name>
<comment type="cofactor">
    <cofactor evidence="11">
        <name>Zn(2+)</name>
        <dbReference type="ChEBI" id="CHEBI:29105"/>
    </cofactor>
    <text evidence="11">Binds 2 Zn(2+) ions per subunit.</text>
</comment>
<dbReference type="SUPFAM" id="SSF55031">
    <property type="entry name" value="Bacterial exopeptidase dimerisation domain"/>
    <property type="match status" value="1"/>
</dbReference>
<dbReference type="PANTHER" id="PTHR42994:SF1">
    <property type="entry name" value="PEPTIDASE T"/>
    <property type="match status" value="1"/>
</dbReference>
<dbReference type="NCBIfam" id="NF003976">
    <property type="entry name" value="PRK05469.1"/>
    <property type="match status" value="1"/>
</dbReference>
<dbReference type="STRING" id="679192.HMPREF9013_1283"/>
<dbReference type="EMBL" id="ADFR01000009">
    <property type="protein sequence ID" value="EFC05580.1"/>
    <property type="molecule type" value="Genomic_DNA"/>
</dbReference>
<dbReference type="InterPro" id="IPR011650">
    <property type="entry name" value="Peptidase_M20_dimer"/>
</dbReference>
<evidence type="ECO:0000256" key="6">
    <source>
        <dbReference type="ARBA" id="ARBA00022801"/>
    </source>
</evidence>
<evidence type="ECO:0000256" key="9">
    <source>
        <dbReference type="NCBIfam" id="TIGR01882"/>
    </source>
</evidence>